<dbReference type="PROSITE" id="PS00653">
    <property type="entry name" value="GLYCOSYL_HYDROL_F1_2"/>
    <property type="match status" value="1"/>
</dbReference>
<feature type="active site" description="Nucleophile" evidence="4">
    <location>
        <position position="376"/>
    </location>
</feature>
<dbReference type="InterPro" id="IPR033132">
    <property type="entry name" value="GH_1_N_CS"/>
</dbReference>
<dbReference type="InterPro" id="IPR017853">
    <property type="entry name" value="GH"/>
</dbReference>
<dbReference type="GeneID" id="95420885"/>
<evidence type="ECO:0000256" key="5">
    <source>
        <dbReference type="RuleBase" id="RU003690"/>
    </source>
</evidence>
<dbReference type="FunFam" id="3.20.20.80:FF:000004">
    <property type="entry name" value="Beta-glucosidase 6-phospho-beta-glucosidase"/>
    <property type="match status" value="1"/>
</dbReference>
<keyword evidence="7" id="KW-0614">Plasmid</keyword>
<evidence type="ECO:0000313" key="7">
    <source>
        <dbReference type="EMBL" id="ADW76465.1"/>
    </source>
</evidence>
<dbReference type="eggNOG" id="COG2723">
    <property type="taxonomic scope" value="Bacteria"/>
</dbReference>
<dbReference type="PROSITE" id="PS00572">
    <property type="entry name" value="GLYCOSYL_HYDROL_F1_1"/>
    <property type="match status" value="1"/>
</dbReference>
<evidence type="ECO:0000313" key="8">
    <source>
        <dbReference type="Proteomes" id="UP000007257"/>
    </source>
</evidence>
<evidence type="ECO:0000256" key="1">
    <source>
        <dbReference type="ARBA" id="ARBA00010838"/>
    </source>
</evidence>
<dbReference type="GO" id="GO:0016052">
    <property type="term" value="P:carbohydrate catabolic process"/>
    <property type="evidence" value="ECO:0007669"/>
    <property type="project" value="TreeGrafter"/>
</dbReference>
<dbReference type="PANTHER" id="PTHR10353">
    <property type="entry name" value="GLYCOSYL HYDROLASE"/>
    <property type="match status" value="1"/>
</dbReference>
<reference evidence="7 8" key="2">
    <citation type="journal article" date="2012" name="J. Bacteriol.">
        <title>Complete Genome Sequence of Rahnella sp. Strain Y9602, a Gammaproteobacterium Isolate from Metal- and Radionuclide-Contaminated Soil.</title>
        <authorList>
            <person name="Martinez R.J."/>
            <person name="Bruce D."/>
            <person name="Detter C."/>
            <person name="Goodwin L.A."/>
            <person name="Han J."/>
            <person name="Han C.S."/>
            <person name="Held B."/>
            <person name="Land M.L."/>
            <person name="Mikhailova N."/>
            <person name="Nolan M."/>
            <person name="Pennacchio L."/>
            <person name="Pitluck S."/>
            <person name="Tapia R."/>
            <person name="Woyke T."/>
            <person name="Sobecky P.A."/>
        </authorList>
    </citation>
    <scope>NUCLEOTIDE SEQUENCE [LARGE SCALE GENOMIC DNA]</scope>
    <source>
        <strain evidence="7 8">Y9602</strain>
        <plasmid evidence="7 8">pRAHAQ01</plasmid>
    </source>
</reference>
<dbReference type="Proteomes" id="UP000007257">
    <property type="component" value="Plasmid pRAHAQ01"/>
</dbReference>
<dbReference type="EMBL" id="CP002506">
    <property type="protein sequence ID" value="ADW76465.1"/>
    <property type="molecule type" value="Genomic_DNA"/>
</dbReference>
<keyword evidence="2 6" id="KW-0378">Hydrolase</keyword>
<dbReference type="Pfam" id="PF00232">
    <property type="entry name" value="Glyco_hydro_1"/>
    <property type="match status" value="1"/>
</dbReference>
<dbReference type="HOGENOM" id="CLU_001859_0_2_6"/>
<dbReference type="GO" id="GO:0005829">
    <property type="term" value="C:cytosol"/>
    <property type="evidence" value="ECO:0007669"/>
    <property type="project" value="TreeGrafter"/>
</dbReference>
<dbReference type="RefSeq" id="WP_013578146.1">
    <property type="nucleotide sequence ID" value="NC_015062.1"/>
</dbReference>
<dbReference type="InterPro" id="IPR001360">
    <property type="entry name" value="Glyco_hydro_1"/>
</dbReference>
<dbReference type="InterPro" id="IPR018120">
    <property type="entry name" value="Glyco_hydro_1_AS"/>
</dbReference>
<dbReference type="SUPFAM" id="SSF51445">
    <property type="entry name" value="(Trans)glycosidases"/>
    <property type="match status" value="1"/>
</dbReference>
<evidence type="ECO:0000256" key="6">
    <source>
        <dbReference type="RuleBase" id="RU004468"/>
    </source>
</evidence>
<dbReference type="KEGG" id="rah:Rahaq_4887"/>
<reference evidence="8" key="1">
    <citation type="submission" date="2011-01" db="EMBL/GenBank/DDBJ databases">
        <title>Complete sequence of plasmid1 of Rahnella sp. Y9602.</title>
        <authorList>
            <consortium name="US DOE Joint Genome Institute"/>
            <person name="Lucas S."/>
            <person name="Copeland A."/>
            <person name="Lapidus A."/>
            <person name="Cheng J.-F."/>
            <person name="Goodwin L."/>
            <person name="Pitluck S."/>
            <person name="Lu M."/>
            <person name="Detter J.C."/>
            <person name="Han C."/>
            <person name="Tapia R."/>
            <person name="Land M."/>
            <person name="Hauser L."/>
            <person name="Kyrpides N."/>
            <person name="Ivanova N."/>
            <person name="Ovchinnikova G."/>
            <person name="Pagani I."/>
            <person name="Sobecky P.A."/>
            <person name="Martinez R.J."/>
            <person name="Woyke T."/>
        </authorList>
    </citation>
    <scope>NUCLEOTIDE SEQUENCE [LARGE SCALE GENOMIC DNA]</scope>
    <source>
        <strain evidence="8">Y9602</strain>
        <plasmid evidence="8">pRAHAQ01</plasmid>
    </source>
</reference>
<dbReference type="PRINTS" id="PR00131">
    <property type="entry name" value="GLHYDRLASE1"/>
</dbReference>
<evidence type="ECO:0000256" key="4">
    <source>
        <dbReference type="PROSITE-ProRule" id="PRU10055"/>
    </source>
</evidence>
<evidence type="ECO:0000256" key="2">
    <source>
        <dbReference type="ARBA" id="ARBA00022801"/>
    </source>
</evidence>
<geneLocation type="plasmid" evidence="7 8">
    <name>pRAHAQ01</name>
</geneLocation>
<dbReference type="Gene3D" id="3.20.20.80">
    <property type="entry name" value="Glycosidases"/>
    <property type="match status" value="1"/>
</dbReference>
<gene>
    <name evidence="7" type="ordered locus">Rahaq_4887</name>
</gene>
<protein>
    <submittedName>
        <fullName evidence="7">Glycoside hydrolase family 1</fullName>
    </submittedName>
</protein>
<dbReference type="NCBIfam" id="NF007158">
    <property type="entry name" value="PRK09593.1"/>
    <property type="match status" value="1"/>
</dbReference>
<proteinExistence type="inferred from homology"/>
<keyword evidence="3 6" id="KW-0326">Glycosidase</keyword>
<dbReference type="AlphaFoldDB" id="A0A0H3FI55"/>
<dbReference type="GO" id="GO:0008422">
    <property type="term" value="F:beta-glucosidase activity"/>
    <property type="evidence" value="ECO:0007669"/>
    <property type="project" value="TreeGrafter"/>
</dbReference>
<dbReference type="OrthoDB" id="9765195at2"/>
<dbReference type="PANTHER" id="PTHR10353:SF122">
    <property type="entry name" value="6-PHOSPHO-BETA-GLUCOSIDASE ASCB-RELATED"/>
    <property type="match status" value="1"/>
</dbReference>
<name>A0A0H3FI55_RAHSY</name>
<sequence>MKGKFPQGFMWGGATAANQVEGAYDQDGKGLSIVDAIPGGKARLNIVSSPEFDFTLDTANYTYPNHKGIDHYHRFQEDIALFAEMGFKCYRFSIAWTRIYPNGIEQEPNEAGLKHYDQVIDACIAHGIEPVITISHYEMPLHLATAFGGWKNRELIGHFERFARTVLTRFGHKVKYWMTFNEINSAAHFPIMSQGLTVKTGALEAQAKFQAWHNQFVASSLAVKIAHETNAQIQIGCMILFATNYAYDCNPVNQLETLKETQAFNFYCADVQAGGKYPYYAKSLWKSQGVELDIQPGDLALIKEHTVDYIGFSYYMSSTINKTNPDAVSAQGNLLGGARNPFLEASEWGWEIDPVGLRIALNQLYDRYEKPLFIVENGLGAVDKPDENHFIADDYRINYLRQHIQAMAEAIDDGVELMGYTPWGCIDLVSMSTGEMSKRYGLIYVDLDDKISGTGNRYRKKSFHWYQKVIETNGADIS</sequence>
<evidence type="ECO:0000256" key="3">
    <source>
        <dbReference type="ARBA" id="ARBA00023295"/>
    </source>
</evidence>
<comment type="similarity">
    <text evidence="1 5">Belongs to the glycosyl hydrolase 1 family.</text>
</comment>
<accession>A0A0H3FI55</accession>
<organism evidence="7 8">
    <name type="scientific">Rahnella sp. (strain Y9602)</name>
    <dbReference type="NCBI Taxonomy" id="2703885"/>
    <lineage>
        <taxon>Bacteria</taxon>
        <taxon>Pseudomonadati</taxon>
        <taxon>Pseudomonadota</taxon>
        <taxon>Gammaproteobacteria</taxon>
        <taxon>Enterobacterales</taxon>
        <taxon>Yersiniaceae</taxon>
        <taxon>Rahnella</taxon>
    </lineage>
</organism>